<dbReference type="PANTHER" id="PTHR30582">
    <property type="entry name" value="L,D-TRANSPEPTIDASE"/>
    <property type="match status" value="1"/>
</dbReference>
<feature type="active site" description="Nucleophile" evidence="9">
    <location>
        <position position="194"/>
    </location>
</feature>
<accession>A0A8J2VN34</accession>
<evidence type="ECO:0000256" key="1">
    <source>
        <dbReference type="ARBA" id="ARBA00004752"/>
    </source>
</evidence>
<keyword evidence="8 9" id="KW-0961">Cell wall biogenesis/degradation</keyword>
<keyword evidence="3" id="KW-0328">Glycosyltransferase</keyword>
<dbReference type="InterPro" id="IPR005490">
    <property type="entry name" value="LD_TPept_cat_dom"/>
</dbReference>
<keyword evidence="12" id="KW-1185">Reference proteome</keyword>
<proteinExistence type="inferred from homology"/>
<evidence type="ECO:0000256" key="2">
    <source>
        <dbReference type="ARBA" id="ARBA00005992"/>
    </source>
</evidence>
<dbReference type="GO" id="GO:0008360">
    <property type="term" value="P:regulation of cell shape"/>
    <property type="evidence" value="ECO:0007669"/>
    <property type="project" value="UniProtKB-UniRule"/>
</dbReference>
<keyword evidence="6 9" id="KW-0133">Cell shape</keyword>
<gene>
    <name evidence="11" type="ORF">GCM10007276_09810</name>
</gene>
<dbReference type="CDD" id="cd16913">
    <property type="entry name" value="YkuD_like"/>
    <property type="match status" value="1"/>
</dbReference>
<comment type="similarity">
    <text evidence="2">Belongs to the YkuD family.</text>
</comment>
<dbReference type="GO" id="GO:0071555">
    <property type="term" value="P:cell wall organization"/>
    <property type="evidence" value="ECO:0007669"/>
    <property type="project" value="UniProtKB-UniRule"/>
</dbReference>
<evidence type="ECO:0000256" key="7">
    <source>
        <dbReference type="ARBA" id="ARBA00022984"/>
    </source>
</evidence>
<dbReference type="Proteomes" id="UP000602745">
    <property type="component" value="Unassembled WGS sequence"/>
</dbReference>
<feature type="active site" description="Proton donor/acceptor" evidence="9">
    <location>
        <position position="178"/>
    </location>
</feature>
<reference evidence="11" key="2">
    <citation type="submission" date="2020-09" db="EMBL/GenBank/DDBJ databases">
        <authorList>
            <person name="Sun Q."/>
            <person name="Sedlacek I."/>
        </authorList>
    </citation>
    <scope>NUCLEOTIDE SEQUENCE</scope>
    <source>
        <strain evidence="11">CCM 7684</strain>
    </source>
</reference>
<dbReference type="EMBL" id="BMCP01000001">
    <property type="protein sequence ID" value="GGE34448.1"/>
    <property type="molecule type" value="Genomic_DNA"/>
</dbReference>
<dbReference type="SUPFAM" id="SSF141523">
    <property type="entry name" value="L,D-transpeptidase catalytic domain-like"/>
    <property type="match status" value="1"/>
</dbReference>
<dbReference type="PANTHER" id="PTHR30582:SF24">
    <property type="entry name" value="L,D-TRANSPEPTIDASE ERFK_SRFK-RELATED"/>
    <property type="match status" value="1"/>
</dbReference>
<comment type="pathway">
    <text evidence="1 9">Cell wall biogenesis; peptidoglycan biosynthesis.</text>
</comment>
<dbReference type="PROSITE" id="PS52029">
    <property type="entry name" value="LD_TPASE"/>
    <property type="match status" value="1"/>
</dbReference>
<evidence type="ECO:0000259" key="10">
    <source>
        <dbReference type="PROSITE" id="PS52029"/>
    </source>
</evidence>
<evidence type="ECO:0000256" key="9">
    <source>
        <dbReference type="PROSITE-ProRule" id="PRU01373"/>
    </source>
</evidence>
<dbReference type="InterPro" id="IPR038063">
    <property type="entry name" value="Transpep_catalytic_dom"/>
</dbReference>
<evidence type="ECO:0000313" key="12">
    <source>
        <dbReference type="Proteomes" id="UP000602745"/>
    </source>
</evidence>
<evidence type="ECO:0000256" key="3">
    <source>
        <dbReference type="ARBA" id="ARBA00022676"/>
    </source>
</evidence>
<evidence type="ECO:0000256" key="5">
    <source>
        <dbReference type="ARBA" id="ARBA00022801"/>
    </source>
</evidence>
<sequence>MVDEVSPAVLSRRAFVFGVPLVAAACVSAPQEPIGPYVDPYYVTMYGPVPNERYPLPAIDISRVNPMFYRQVVSYPTVERPGTLVVDPFNKFLYLVQENGQAMRYGVGVGKEGLDWNGRATIQRKAEWPRWTPTKDMIARDPRNAEWANGMEPGLDNPLGARALYLYQNGRDTLYRIHGTREPYSIGTAVSSGCIRLINQDIIDLYSRVPIGTEVVVLGAGMV</sequence>
<dbReference type="InterPro" id="IPR050979">
    <property type="entry name" value="LD-transpeptidase"/>
</dbReference>
<protein>
    <recommendedName>
        <fullName evidence="10">L,D-TPase catalytic domain-containing protein</fullName>
    </recommendedName>
</protein>
<evidence type="ECO:0000256" key="8">
    <source>
        <dbReference type="ARBA" id="ARBA00023316"/>
    </source>
</evidence>
<dbReference type="Gene3D" id="2.40.440.10">
    <property type="entry name" value="L,D-transpeptidase catalytic domain-like"/>
    <property type="match status" value="1"/>
</dbReference>
<feature type="domain" description="L,D-TPase catalytic" evidence="10">
    <location>
        <begin position="82"/>
        <end position="218"/>
    </location>
</feature>
<dbReference type="GO" id="GO:0005576">
    <property type="term" value="C:extracellular region"/>
    <property type="evidence" value="ECO:0007669"/>
    <property type="project" value="TreeGrafter"/>
</dbReference>
<keyword evidence="7 9" id="KW-0573">Peptidoglycan synthesis</keyword>
<dbReference type="GO" id="GO:0071972">
    <property type="term" value="F:peptidoglycan L,D-transpeptidase activity"/>
    <property type="evidence" value="ECO:0007669"/>
    <property type="project" value="TreeGrafter"/>
</dbReference>
<dbReference type="UniPathway" id="UPA00219"/>
<comment type="caution">
    <text evidence="11">The sequence shown here is derived from an EMBL/GenBank/DDBJ whole genome shotgun (WGS) entry which is preliminary data.</text>
</comment>
<organism evidence="11 12">
    <name type="scientific">Agaricicola taiwanensis</name>
    <dbReference type="NCBI Taxonomy" id="591372"/>
    <lineage>
        <taxon>Bacteria</taxon>
        <taxon>Pseudomonadati</taxon>
        <taxon>Pseudomonadota</taxon>
        <taxon>Alphaproteobacteria</taxon>
        <taxon>Rhodobacterales</taxon>
        <taxon>Paracoccaceae</taxon>
        <taxon>Agaricicola</taxon>
    </lineage>
</organism>
<name>A0A8J2VN34_9RHOB</name>
<dbReference type="GO" id="GO:0016757">
    <property type="term" value="F:glycosyltransferase activity"/>
    <property type="evidence" value="ECO:0007669"/>
    <property type="project" value="UniProtKB-KW"/>
</dbReference>
<dbReference type="AlphaFoldDB" id="A0A8J2VN34"/>
<keyword evidence="5" id="KW-0378">Hydrolase</keyword>
<keyword evidence="4" id="KW-0808">Transferase</keyword>
<dbReference type="Pfam" id="PF03734">
    <property type="entry name" value="YkuD"/>
    <property type="match status" value="1"/>
</dbReference>
<reference evidence="11" key="1">
    <citation type="journal article" date="2014" name="Int. J. Syst. Evol. Microbiol.">
        <title>Complete genome sequence of Corynebacterium casei LMG S-19264T (=DSM 44701T), isolated from a smear-ripened cheese.</title>
        <authorList>
            <consortium name="US DOE Joint Genome Institute (JGI-PGF)"/>
            <person name="Walter F."/>
            <person name="Albersmeier A."/>
            <person name="Kalinowski J."/>
            <person name="Ruckert C."/>
        </authorList>
    </citation>
    <scope>NUCLEOTIDE SEQUENCE</scope>
    <source>
        <strain evidence="11">CCM 7684</strain>
    </source>
</reference>
<evidence type="ECO:0000256" key="4">
    <source>
        <dbReference type="ARBA" id="ARBA00022679"/>
    </source>
</evidence>
<dbReference type="RefSeq" id="WP_188408551.1">
    <property type="nucleotide sequence ID" value="NZ_BMCP01000001.1"/>
</dbReference>
<evidence type="ECO:0000313" key="11">
    <source>
        <dbReference type="EMBL" id="GGE34448.1"/>
    </source>
</evidence>
<dbReference type="FunFam" id="2.40.440.10:FF:000002">
    <property type="entry name" value="L,D-transpeptidase ErfK/SrfK"/>
    <property type="match status" value="1"/>
</dbReference>
<dbReference type="GO" id="GO:0018104">
    <property type="term" value="P:peptidoglycan-protein cross-linking"/>
    <property type="evidence" value="ECO:0007669"/>
    <property type="project" value="TreeGrafter"/>
</dbReference>
<evidence type="ECO:0000256" key="6">
    <source>
        <dbReference type="ARBA" id="ARBA00022960"/>
    </source>
</evidence>